<feature type="chain" id="PRO_5020649437" description="Necrosis inducing protein (NPP1)" evidence="1">
    <location>
        <begin position="32"/>
        <end position="266"/>
    </location>
</feature>
<gene>
    <name evidence="2" type="ORF">FAB82_06150</name>
</gene>
<comment type="caution">
    <text evidence="2">The sequence shown here is derived from an EMBL/GenBank/DDBJ whole genome shotgun (WGS) entry which is preliminary data.</text>
</comment>
<dbReference type="InterPro" id="IPR008701">
    <property type="entry name" value="NPP1"/>
</dbReference>
<dbReference type="EMBL" id="STGY01000024">
    <property type="protein sequence ID" value="THV42453.1"/>
    <property type="molecule type" value="Genomic_DNA"/>
</dbReference>
<keyword evidence="3" id="KW-1185">Reference proteome</keyword>
<evidence type="ECO:0008006" key="4">
    <source>
        <dbReference type="Google" id="ProtNLM"/>
    </source>
</evidence>
<dbReference type="AlphaFoldDB" id="A0A4S8QD46"/>
<proteinExistence type="predicted"/>
<dbReference type="PIRSF" id="PIRSF029958">
    <property type="entry name" value="Necrosis-inducing_protein"/>
    <property type="match status" value="1"/>
</dbReference>
<name>A0A4S8QD46_9ACTN</name>
<dbReference type="RefSeq" id="WP_136533667.1">
    <property type="nucleotide sequence ID" value="NZ_STGY01000024.1"/>
</dbReference>
<keyword evidence="1" id="KW-0732">Signal</keyword>
<feature type="signal peptide" evidence="1">
    <location>
        <begin position="1"/>
        <end position="31"/>
    </location>
</feature>
<evidence type="ECO:0000256" key="1">
    <source>
        <dbReference type="SAM" id="SignalP"/>
    </source>
</evidence>
<accession>A0A4S8QD46</accession>
<dbReference type="Proteomes" id="UP000308760">
    <property type="component" value="Unassembled WGS sequence"/>
</dbReference>
<sequence length="266" mass="29258">MRTIRRFGVLGLATALLSMLLTVVAASPASADTPLPHGSSLQSFVDASAPNWNFARANRRDTCWPSDPLPGGNQSSGATLKAWPTAGQGGCPDRWSDFPTFYSVEKCNPTEVRVSYSIFFKKNGFAPGKLGHAYDFERIVVIWNKAGDGNWYRERMLLSRHGGYATQDWDTAESWNSSLNSAGLGREVPRIFVGWGSHAMFNHQGGLKDVVSQYTNNEYRHADYSTLASHWLVETTPQVAAQFNRYDWGKANTTPAVIGDQLCSAG</sequence>
<dbReference type="OrthoDB" id="4274514at2"/>
<protein>
    <recommendedName>
        <fullName evidence="4">Necrosis inducing protein (NPP1)</fullName>
    </recommendedName>
</protein>
<evidence type="ECO:0000313" key="2">
    <source>
        <dbReference type="EMBL" id="THV42453.1"/>
    </source>
</evidence>
<evidence type="ECO:0000313" key="3">
    <source>
        <dbReference type="Proteomes" id="UP000308760"/>
    </source>
</evidence>
<organism evidence="2 3">
    <name type="scientific">Glycomyces buryatensis</name>
    <dbReference type="NCBI Taxonomy" id="2570927"/>
    <lineage>
        <taxon>Bacteria</taxon>
        <taxon>Bacillati</taxon>
        <taxon>Actinomycetota</taxon>
        <taxon>Actinomycetes</taxon>
        <taxon>Glycomycetales</taxon>
        <taxon>Glycomycetaceae</taxon>
        <taxon>Glycomyces</taxon>
    </lineage>
</organism>
<reference evidence="2 3" key="2">
    <citation type="submission" date="2019-05" db="EMBL/GenBank/DDBJ databases">
        <title>Glycomyces buryatensis sp. nov.</title>
        <authorList>
            <person name="Nikitina E."/>
        </authorList>
    </citation>
    <scope>NUCLEOTIDE SEQUENCE [LARGE SCALE GENOMIC DNA]</scope>
    <source>
        <strain evidence="2 3">18</strain>
    </source>
</reference>
<reference evidence="3" key="1">
    <citation type="submission" date="2019-04" db="EMBL/GenBank/DDBJ databases">
        <title>Nocardioides xinjiangensis sp. nov.</title>
        <authorList>
            <person name="Liu S."/>
        </authorList>
    </citation>
    <scope>NUCLEOTIDE SEQUENCE [LARGE SCALE GENOMIC DNA]</scope>
    <source>
        <strain evidence="3">18</strain>
    </source>
</reference>